<dbReference type="AlphaFoldDB" id="A0A1A8VPB2"/>
<feature type="domain" description="Serine aminopeptidase S33" evidence="1">
    <location>
        <begin position="198"/>
        <end position="248"/>
    </location>
</feature>
<dbReference type="InterPro" id="IPR022742">
    <property type="entry name" value="Hydrolase_4"/>
</dbReference>
<proteinExistence type="predicted"/>
<protein>
    <submittedName>
        <fullName evidence="2">PST-A protein</fullName>
    </submittedName>
</protein>
<evidence type="ECO:0000313" key="3">
    <source>
        <dbReference type="Proteomes" id="UP000078560"/>
    </source>
</evidence>
<dbReference type="EMBL" id="FLQU01000086">
    <property type="protein sequence ID" value="SBS80626.1"/>
    <property type="molecule type" value="Genomic_DNA"/>
</dbReference>
<organism evidence="2 3">
    <name type="scientific">Plasmodium ovale curtisi</name>
    <dbReference type="NCBI Taxonomy" id="864141"/>
    <lineage>
        <taxon>Eukaryota</taxon>
        <taxon>Sar</taxon>
        <taxon>Alveolata</taxon>
        <taxon>Apicomplexa</taxon>
        <taxon>Aconoidasida</taxon>
        <taxon>Haemosporida</taxon>
        <taxon>Plasmodiidae</taxon>
        <taxon>Plasmodium</taxon>
        <taxon>Plasmodium (Plasmodium)</taxon>
    </lineage>
</organism>
<reference evidence="3" key="1">
    <citation type="submission" date="2016-05" db="EMBL/GenBank/DDBJ databases">
        <authorList>
            <person name="Naeem Raeece"/>
        </authorList>
    </citation>
    <scope>NUCLEOTIDE SEQUENCE [LARGE SCALE GENOMIC DNA]</scope>
</reference>
<dbReference type="Pfam" id="PF12146">
    <property type="entry name" value="Hydrolase_4"/>
    <property type="match status" value="2"/>
</dbReference>
<dbReference type="PANTHER" id="PTHR11614">
    <property type="entry name" value="PHOSPHOLIPASE-RELATED"/>
    <property type="match status" value="1"/>
</dbReference>
<dbReference type="Proteomes" id="UP000078560">
    <property type="component" value="Unassembled WGS sequence"/>
</dbReference>
<sequence length="272" mass="31243">MNNCIFYKHNEIAHYNEEEIIETTSTRIDGKPTLDSFFNKDDKAILKDENNYYVYENSWVEHFNKNGYSVYSLDLQGHGQSDGWKNLSLNINEFDDLVYDVVQYIRKINENLLRLSDDISSVATCEDNIGCKKLLPMYIIGQSMGGNIALRTLELLGKSKDNDNKINIKGCISLSSMISFHKIEPPAVNNLDNDMAHIPKDIPILLIHSKDDIFCHYKGTVSFYDRLDNENKELHTIENMEHGLTVEPGNEKILEKVIEWLSNLSTKELMDA</sequence>
<dbReference type="InterPro" id="IPR029058">
    <property type="entry name" value="AB_hydrolase_fold"/>
</dbReference>
<name>A0A1A8VPB2_PLAOA</name>
<dbReference type="InterPro" id="IPR051044">
    <property type="entry name" value="MAG_DAG_Lipase"/>
</dbReference>
<feature type="domain" description="Serine aminopeptidase S33" evidence="1">
    <location>
        <begin position="55"/>
        <end position="183"/>
    </location>
</feature>
<dbReference type="SUPFAM" id="SSF53474">
    <property type="entry name" value="alpha/beta-Hydrolases"/>
    <property type="match status" value="1"/>
</dbReference>
<accession>A0A1A8VPB2</accession>
<gene>
    <name evidence="2" type="ORF">POVCU2_0006300</name>
</gene>
<evidence type="ECO:0000259" key="1">
    <source>
        <dbReference type="Pfam" id="PF12146"/>
    </source>
</evidence>
<evidence type="ECO:0000313" key="2">
    <source>
        <dbReference type="EMBL" id="SBS80626.1"/>
    </source>
</evidence>
<dbReference type="Gene3D" id="3.40.50.1820">
    <property type="entry name" value="alpha/beta hydrolase"/>
    <property type="match status" value="2"/>
</dbReference>